<proteinExistence type="predicted"/>
<keyword evidence="2" id="KW-1185">Reference proteome</keyword>
<organism evidence="1 2">
    <name type="scientific">Asparagus officinalis</name>
    <name type="common">Garden asparagus</name>
    <dbReference type="NCBI Taxonomy" id="4686"/>
    <lineage>
        <taxon>Eukaryota</taxon>
        <taxon>Viridiplantae</taxon>
        <taxon>Streptophyta</taxon>
        <taxon>Embryophyta</taxon>
        <taxon>Tracheophyta</taxon>
        <taxon>Spermatophyta</taxon>
        <taxon>Magnoliopsida</taxon>
        <taxon>Liliopsida</taxon>
        <taxon>Asparagales</taxon>
        <taxon>Asparagaceae</taxon>
        <taxon>Asparagoideae</taxon>
        <taxon>Asparagus</taxon>
    </lineage>
</organism>
<accession>A0A5P1EFS3</accession>
<protein>
    <submittedName>
        <fullName evidence="1">Uncharacterized protein</fullName>
    </submittedName>
</protein>
<evidence type="ECO:0000313" key="1">
    <source>
        <dbReference type="EMBL" id="ONK64745.1"/>
    </source>
</evidence>
<dbReference type="Gramene" id="ONK64745">
    <property type="protein sequence ID" value="ONK64745"/>
    <property type="gene ID" value="A4U43_C07F29430"/>
</dbReference>
<dbReference type="AlphaFoldDB" id="A0A5P1EFS3"/>
<sequence>MGMGLRPVRGAQMQQQQWSTRRHLAAAAREQEMLRTLEPQQQNEMARFSSGSVDGRGFGHNGGAAASSARRDEFWGFPAAGLALVRLSSSNNQFHFKVNLISSSRQQQISLHQYMEGSIIRAGSDDGRSGIGPAS</sequence>
<reference evidence="2" key="1">
    <citation type="journal article" date="2017" name="Nat. Commun.">
        <title>The asparagus genome sheds light on the origin and evolution of a young Y chromosome.</title>
        <authorList>
            <person name="Harkess A."/>
            <person name="Zhou J."/>
            <person name="Xu C."/>
            <person name="Bowers J.E."/>
            <person name="Van der Hulst R."/>
            <person name="Ayyampalayam S."/>
            <person name="Mercati F."/>
            <person name="Riccardi P."/>
            <person name="McKain M.R."/>
            <person name="Kakrana A."/>
            <person name="Tang H."/>
            <person name="Ray J."/>
            <person name="Groenendijk J."/>
            <person name="Arikit S."/>
            <person name="Mathioni S.M."/>
            <person name="Nakano M."/>
            <person name="Shan H."/>
            <person name="Telgmann-Rauber A."/>
            <person name="Kanno A."/>
            <person name="Yue Z."/>
            <person name="Chen H."/>
            <person name="Li W."/>
            <person name="Chen Y."/>
            <person name="Xu X."/>
            <person name="Zhang Y."/>
            <person name="Luo S."/>
            <person name="Chen H."/>
            <person name="Gao J."/>
            <person name="Mao Z."/>
            <person name="Pires J.C."/>
            <person name="Luo M."/>
            <person name="Kudrna D."/>
            <person name="Wing R.A."/>
            <person name="Meyers B.C."/>
            <person name="Yi K."/>
            <person name="Kong H."/>
            <person name="Lavrijsen P."/>
            <person name="Sunseri F."/>
            <person name="Falavigna A."/>
            <person name="Ye Y."/>
            <person name="Leebens-Mack J.H."/>
            <person name="Chen G."/>
        </authorList>
    </citation>
    <scope>NUCLEOTIDE SEQUENCE [LARGE SCALE GENOMIC DNA]</scope>
    <source>
        <strain evidence="2">cv. DH0086</strain>
    </source>
</reference>
<dbReference type="Proteomes" id="UP000243459">
    <property type="component" value="Chromosome 7"/>
</dbReference>
<name>A0A5P1EFS3_ASPOF</name>
<gene>
    <name evidence="1" type="ORF">A4U43_C07F29430</name>
</gene>
<dbReference type="EMBL" id="CM007387">
    <property type="protein sequence ID" value="ONK64745.1"/>
    <property type="molecule type" value="Genomic_DNA"/>
</dbReference>
<evidence type="ECO:0000313" key="2">
    <source>
        <dbReference type="Proteomes" id="UP000243459"/>
    </source>
</evidence>